<dbReference type="PROSITE" id="PS51034">
    <property type="entry name" value="ZP_2"/>
    <property type="match status" value="1"/>
</dbReference>
<feature type="domain" description="ZP" evidence="3">
    <location>
        <begin position="1"/>
        <end position="43"/>
    </location>
</feature>
<sequence>MKNFYFEFSIAVLVSCTVVLCWGHKENEDIWDANKCPLQNDGRKYFTVDNTTGEEIPLCAWIFEHAACDGKKYALLSPREISNIQAEWDNTITAVYLSDGCEFKGYEDKNFLGNGVTLRQVGYHHVEDLNDKISSLKCSCGVNISSGTVFVSKLLILLLITLLLAIIAVFVIVLWKKRTVVVDSIRRIPMFKKRRSAQTSSFNYSNGVVNPVF</sequence>
<dbReference type="WBParaSite" id="ACRNAN_scaffold4569.g21733.t1">
    <property type="protein sequence ID" value="ACRNAN_scaffold4569.g21733.t1"/>
    <property type="gene ID" value="ACRNAN_scaffold4569.g21733"/>
</dbReference>
<organism evidence="4 5">
    <name type="scientific">Acrobeloides nanus</name>
    <dbReference type="NCBI Taxonomy" id="290746"/>
    <lineage>
        <taxon>Eukaryota</taxon>
        <taxon>Metazoa</taxon>
        <taxon>Ecdysozoa</taxon>
        <taxon>Nematoda</taxon>
        <taxon>Chromadorea</taxon>
        <taxon>Rhabditida</taxon>
        <taxon>Tylenchina</taxon>
        <taxon>Cephalobomorpha</taxon>
        <taxon>Cephaloboidea</taxon>
        <taxon>Cephalobidae</taxon>
        <taxon>Acrobeloides</taxon>
    </lineage>
</organism>
<evidence type="ECO:0000259" key="3">
    <source>
        <dbReference type="PROSITE" id="PS51034"/>
    </source>
</evidence>
<dbReference type="InterPro" id="IPR011024">
    <property type="entry name" value="G_crystallin-like"/>
</dbReference>
<dbReference type="Proteomes" id="UP000887540">
    <property type="component" value="Unplaced"/>
</dbReference>
<accession>A0A914DY63</accession>
<keyword evidence="4" id="KW-1185">Reference proteome</keyword>
<keyword evidence="1" id="KW-0812">Transmembrane</keyword>
<keyword evidence="2" id="KW-0732">Signal</keyword>
<evidence type="ECO:0000256" key="2">
    <source>
        <dbReference type="SAM" id="SignalP"/>
    </source>
</evidence>
<protein>
    <submittedName>
        <fullName evidence="5">ZP domain-containing protein</fullName>
    </submittedName>
</protein>
<name>A0A914DY63_9BILA</name>
<keyword evidence="1" id="KW-0472">Membrane</keyword>
<proteinExistence type="predicted"/>
<dbReference type="AlphaFoldDB" id="A0A914DY63"/>
<reference evidence="5" key="1">
    <citation type="submission" date="2022-11" db="UniProtKB">
        <authorList>
            <consortium name="WormBaseParasite"/>
        </authorList>
    </citation>
    <scope>IDENTIFICATION</scope>
</reference>
<dbReference type="Gene3D" id="2.60.20.10">
    <property type="entry name" value="Crystallins"/>
    <property type="match status" value="1"/>
</dbReference>
<keyword evidence="1" id="KW-1133">Transmembrane helix</keyword>
<feature type="transmembrane region" description="Helical" evidence="1">
    <location>
        <begin position="154"/>
        <end position="175"/>
    </location>
</feature>
<feature type="chain" id="PRO_5037663844" evidence="2">
    <location>
        <begin position="24"/>
        <end position="213"/>
    </location>
</feature>
<feature type="signal peptide" evidence="2">
    <location>
        <begin position="1"/>
        <end position="23"/>
    </location>
</feature>
<evidence type="ECO:0000313" key="4">
    <source>
        <dbReference type="Proteomes" id="UP000887540"/>
    </source>
</evidence>
<dbReference type="SUPFAM" id="SSF49695">
    <property type="entry name" value="gamma-Crystallin-like"/>
    <property type="match status" value="1"/>
</dbReference>
<evidence type="ECO:0000313" key="5">
    <source>
        <dbReference type="WBParaSite" id="ACRNAN_scaffold4569.g21733.t1"/>
    </source>
</evidence>
<evidence type="ECO:0000256" key="1">
    <source>
        <dbReference type="SAM" id="Phobius"/>
    </source>
</evidence>
<dbReference type="InterPro" id="IPR001507">
    <property type="entry name" value="ZP_dom"/>
</dbReference>